<dbReference type="Proteomes" id="UP000028006">
    <property type="component" value="Unassembled WGS sequence"/>
</dbReference>
<name>A0A081MYG5_9GAMM</name>
<keyword evidence="2" id="KW-1185">Reference proteome</keyword>
<organism evidence="1 2">
    <name type="scientific">Endozoicomonas montiporae</name>
    <dbReference type="NCBI Taxonomy" id="1027273"/>
    <lineage>
        <taxon>Bacteria</taxon>
        <taxon>Pseudomonadati</taxon>
        <taxon>Pseudomonadota</taxon>
        <taxon>Gammaproteobacteria</taxon>
        <taxon>Oceanospirillales</taxon>
        <taxon>Endozoicomonadaceae</taxon>
        <taxon>Endozoicomonas</taxon>
    </lineage>
</organism>
<comment type="caution">
    <text evidence="1">The sequence shown here is derived from an EMBL/GenBank/DDBJ whole genome shotgun (WGS) entry which is preliminary data.</text>
</comment>
<gene>
    <name evidence="1" type="ORF">GZ77_26425</name>
</gene>
<accession>A0A081MYG5</accession>
<proteinExistence type="predicted"/>
<dbReference type="EMBL" id="JOKG01000011">
    <property type="protein sequence ID" value="KEQ11238.1"/>
    <property type="molecule type" value="Genomic_DNA"/>
</dbReference>
<protein>
    <submittedName>
        <fullName evidence="1">Uncharacterized protein</fullName>
    </submittedName>
</protein>
<sequence length="86" mass="9935">MQVKIVQLVARHRKDTVAVRIIQALLERGELSSSYVRENIVANPTSHIDRFINPRIRCLGFQVVSKTSNTDERKRLYRLDRTGGDE</sequence>
<reference evidence="1 2" key="1">
    <citation type="submission" date="2014-06" db="EMBL/GenBank/DDBJ databases">
        <title>Whole Genome Sequences of Three Symbiotic Endozoicomonas Bacteria.</title>
        <authorList>
            <person name="Neave M.J."/>
            <person name="Apprill A."/>
            <person name="Voolstra C.R."/>
        </authorList>
    </citation>
    <scope>NUCLEOTIDE SEQUENCE [LARGE SCALE GENOMIC DNA]</scope>
    <source>
        <strain evidence="1 2">LMG 24815</strain>
    </source>
</reference>
<evidence type="ECO:0000313" key="1">
    <source>
        <dbReference type="EMBL" id="KEQ11238.1"/>
    </source>
</evidence>
<dbReference type="AlphaFoldDB" id="A0A081MYG5"/>
<evidence type="ECO:0000313" key="2">
    <source>
        <dbReference type="Proteomes" id="UP000028006"/>
    </source>
</evidence>